<gene>
    <name evidence="2" type="ORF">EKG38_13245</name>
</gene>
<dbReference type="EMBL" id="RXNU01000006">
    <property type="protein sequence ID" value="RTR38475.1"/>
    <property type="molecule type" value="Genomic_DNA"/>
</dbReference>
<evidence type="ECO:0000256" key="1">
    <source>
        <dbReference type="SAM" id="Phobius"/>
    </source>
</evidence>
<comment type="caution">
    <text evidence="2">The sequence shown here is derived from an EMBL/GenBank/DDBJ whole genome shotgun (WGS) entry which is preliminary data.</text>
</comment>
<protein>
    <submittedName>
        <fullName evidence="2">DUF2798 domain-containing protein</fullName>
    </submittedName>
</protein>
<evidence type="ECO:0000313" key="3">
    <source>
        <dbReference type="Proteomes" id="UP000267448"/>
    </source>
</evidence>
<dbReference type="RefSeq" id="WP_126520716.1">
    <property type="nucleotide sequence ID" value="NZ_RXNU01000006.1"/>
</dbReference>
<dbReference type="Proteomes" id="UP000267448">
    <property type="component" value="Unassembled WGS sequence"/>
</dbReference>
<evidence type="ECO:0000313" key="2">
    <source>
        <dbReference type="EMBL" id="RTR38475.1"/>
    </source>
</evidence>
<keyword evidence="1" id="KW-0812">Transmembrane</keyword>
<reference evidence="2 3" key="1">
    <citation type="submission" date="2018-12" db="EMBL/GenBank/DDBJ databases">
        <authorList>
            <person name="Yu L."/>
        </authorList>
    </citation>
    <scope>NUCLEOTIDE SEQUENCE [LARGE SCALE GENOMIC DNA]</scope>
    <source>
        <strain evidence="2 3">HAW-EB2</strain>
    </source>
</reference>
<dbReference type="AlphaFoldDB" id="A0A3S0K9E2"/>
<dbReference type="InterPro" id="IPR021529">
    <property type="entry name" value="DUF2798"/>
</dbReference>
<sequence>MNQGKQFWISALLSSLTMALIMSGVLSGAKMGFSAQWPTVWLSSFLIAWPCALALNLTVLPKVRKLSQWLAC</sequence>
<accession>A0A3S0K9E2</accession>
<feature type="transmembrane region" description="Helical" evidence="1">
    <location>
        <begin position="40"/>
        <end position="60"/>
    </location>
</feature>
<feature type="transmembrane region" description="Helical" evidence="1">
    <location>
        <begin position="7"/>
        <end position="28"/>
    </location>
</feature>
<proteinExistence type="predicted"/>
<dbReference type="OrthoDB" id="8481133at2"/>
<dbReference type="Pfam" id="PF11391">
    <property type="entry name" value="DUF2798"/>
    <property type="match status" value="1"/>
</dbReference>
<organism evidence="2 3">
    <name type="scientific">Shewanella canadensis</name>
    <dbReference type="NCBI Taxonomy" id="271096"/>
    <lineage>
        <taxon>Bacteria</taxon>
        <taxon>Pseudomonadati</taxon>
        <taxon>Pseudomonadota</taxon>
        <taxon>Gammaproteobacteria</taxon>
        <taxon>Alteromonadales</taxon>
        <taxon>Shewanellaceae</taxon>
        <taxon>Shewanella</taxon>
    </lineage>
</organism>
<keyword evidence="3" id="KW-1185">Reference proteome</keyword>
<name>A0A3S0K9E2_9GAMM</name>
<keyword evidence="1" id="KW-1133">Transmembrane helix</keyword>
<keyword evidence="1" id="KW-0472">Membrane</keyword>